<evidence type="ECO:0000256" key="7">
    <source>
        <dbReference type="ARBA" id="ARBA00035187"/>
    </source>
</evidence>
<dbReference type="InterPro" id="IPR000999">
    <property type="entry name" value="RNase_III_dom"/>
</dbReference>
<dbReference type="CDD" id="cd19873">
    <property type="entry name" value="DSRM_MRPL3_like"/>
    <property type="match status" value="1"/>
</dbReference>
<dbReference type="SMART" id="SM00535">
    <property type="entry name" value="RIBOc"/>
    <property type="match status" value="1"/>
</dbReference>
<keyword evidence="3" id="KW-0689">Ribosomal protein</keyword>
<dbReference type="Gene3D" id="1.10.1520.10">
    <property type="entry name" value="Ribonuclease III domain"/>
    <property type="match status" value="1"/>
</dbReference>
<accession>A0A6A6GZE2</accession>
<dbReference type="GO" id="GO:0004525">
    <property type="term" value="F:ribonuclease III activity"/>
    <property type="evidence" value="ECO:0007669"/>
    <property type="project" value="InterPro"/>
</dbReference>
<feature type="compositionally biased region" description="Low complexity" evidence="9">
    <location>
        <begin position="201"/>
        <end position="214"/>
    </location>
</feature>
<dbReference type="InterPro" id="IPR044443">
    <property type="entry name" value="Ribosomal_mL44_DSRM_fung"/>
</dbReference>
<keyword evidence="13" id="KW-1185">Reference proteome</keyword>
<dbReference type="InterPro" id="IPR044444">
    <property type="entry name" value="Ribosomal_mL44_DSRM_metazoa"/>
</dbReference>
<evidence type="ECO:0000259" key="11">
    <source>
        <dbReference type="PROSITE" id="PS50142"/>
    </source>
</evidence>
<dbReference type="GO" id="GO:0005739">
    <property type="term" value="C:mitochondrion"/>
    <property type="evidence" value="ECO:0007669"/>
    <property type="project" value="TreeGrafter"/>
</dbReference>
<dbReference type="SUPFAM" id="SSF54768">
    <property type="entry name" value="dsRNA-binding domain-like"/>
    <property type="match status" value="1"/>
</dbReference>
<reference evidence="12" key="1">
    <citation type="journal article" date="2020" name="Stud. Mycol.">
        <title>101 Dothideomycetes genomes: a test case for predicting lifestyles and emergence of pathogens.</title>
        <authorList>
            <person name="Haridas S."/>
            <person name="Albert R."/>
            <person name="Binder M."/>
            <person name="Bloem J."/>
            <person name="Labutti K."/>
            <person name="Salamov A."/>
            <person name="Andreopoulos B."/>
            <person name="Baker S."/>
            <person name="Barry K."/>
            <person name="Bills G."/>
            <person name="Bluhm B."/>
            <person name="Cannon C."/>
            <person name="Castanera R."/>
            <person name="Culley D."/>
            <person name="Daum C."/>
            <person name="Ezra D."/>
            <person name="Gonzalez J."/>
            <person name="Henrissat B."/>
            <person name="Kuo A."/>
            <person name="Liang C."/>
            <person name="Lipzen A."/>
            <person name="Lutzoni F."/>
            <person name="Magnuson J."/>
            <person name="Mondo S."/>
            <person name="Nolan M."/>
            <person name="Ohm R."/>
            <person name="Pangilinan J."/>
            <person name="Park H.-J."/>
            <person name="Ramirez L."/>
            <person name="Alfaro M."/>
            <person name="Sun H."/>
            <person name="Tritt A."/>
            <person name="Yoshinaga Y."/>
            <person name="Zwiers L.-H."/>
            <person name="Turgeon B."/>
            <person name="Goodwin S."/>
            <person name="Spatafora J."/>
            <person name="Crous P."/>
            <person name="Grigoriev I."/>
        </authorList>
    </citation>
    <scope>NUCLEOTIDE SEQUENCE</scope>
    <source>
        <strain evidence="12">Tuck. ex Michener</strain>
    </source>
</reference>
<comment type="similarity">
    <text evidence="6">Belongs to the ribonuclease III family. Mitochondrion-specific ribosomal protein mL44 subfamily.</text>
</comment>
<evidence type="ECO:0000313" key="12">
    <source>
        <dbReference type="EMBL" id="KAF2231112.1"/>
    </source>
</evidence>
<dbReference type="GO" id="GO:0003725">
    <property type="term" value="F:double-stranded RNA binding"/>
    <property type="evidence" value="ECO:0007669"/>
    <property type="project" value="InterPro"/>
</dbReference>
<dbReference type="PANTHER" id="PTHR11207">
    <property type="entry name" value="RIBONUCLEASE III"/>
    <property type="match status" value="1"/>
</dbReference>
<evidence type="ECO:0000256" key="8">
    <source>
        <dbReference type="PROSITE-ProRule" id="PRU00266"/>
    </source>
</evidence>
<feature type="domain" description="DRBM" evidence="10">
    <location>
        <begin position="325"/>
        <end position="395"/>
    </location>
</feature>
<evidence type="ECO:0000256" key="4">
    <source>
        <dbReference type="ARBA" id="ARBA00023128"/>
    </source>
</evidence>
<dbReference type="EMBL" id="ML991831">
    <property type="protein sequence ID" value="KAF2231112.1"/>
    <property type="molecule type" value="Genomic_DNA"/>
</dbReference>
<keyword evidence="5" id="KW-0687">Ribonucleoprotein</keyword>
<dbReference type="Proteomes" id="UP000800092">
    <property type="component" value="Unassembled WGS sequence"/>
</dbReference>
<organism evidence="12 13">
    <name type="scientific">Viridothelium virens</name>
    <name type="common">Speckled blister lichen</name>
    <name type="synonym">Trypethelium virens</name>
    <dbReference type="NCBI Taxonomy" id="1048519"/>
    <lineage>
        <taxon>Eukaryota</taxon>
        <taxon>Fungi</taxon>
        <taxon>Dikarya</taxon>
        <taxon>Ascomycota</taxon>
        <taxon>Pezizomycotina</taxon>
        <taxon>Dothideomycetes</taxon>
        <taxon>Dothideomycetes incertae sedis</taxon>
        <taxon>Trypetheliales</taxon>
        <taxon>Trypetheliaceae</taxon>
        <taxon>Viridothelium</taxon>
    </lineage>
</organism>
<dbReference type="SMART" id="SM00358">
    <property type="entry name" value="DSRM"/>
    <property type="match status" value="1"/>
</dbReference>
<sequence>MGAFEGIDKLGRYQPPTESCRHDHIPSPHPEAAVHSPKLAALHARLSLPERLPLQTLARSLVDVSADSDPAFNNSSLAILGSDILGYYTSEFLLCHYPRLPMVVLFAAQSAYVGPKTLAALSQEWGVEAAACPGGEVDPGLLQFTQVDPGAPPPDMLKPGTTSRPNDDRHYRRGLSSRIVYDDQFGDMKANPDSGIAITGSSTSFPSSPSRSQPTFPPPSSSLSSTLTSHRPNLGPDRQPTASRTTAYAPPPSRNGTTHERARQTFVRALCGALYLHCGKPYTRSFFRAHILSRSLRPSTPSPATSSLPSSSAPQGLASLFAFTQPTRDLSRLCAREGFEPPVARLISETGRASRHPVFVVGVYSGRDKLGEGAGSSLDEARFRAAANALRGWYLYTPGEGEVSMPSETEIGAGGGNGRERGGGKKYIPPFIDPGEVVV</sequence>
<dbReference type="FunFam" id="3.30.160.20:FF:000043">
    <property type="entry name" value="60S ribosomal protein L3"/>
    <property type="match status" value="1"/>
</dbReference>
<evidence type="ECO:0000256" key="9">
    <source>
        <dbReference type="SAM" id="MobiDB-lite"/>
    </source>
</evidence>
<dbReference type="InterPro" id="IPR036389">
    <property type="entry name" value="RNase_III_sf"/>
</dbReference>
<comment type="subcellular location">
    <subcellularLocation>
        <location evidence="1">Mitochondrion</location>
    </subcellularLocation>
</comment>
<dbReference type="AlphaFoldDB" id="A0A6A6GZE2"/>
<dbReference type="SUPFAM" id="SSF69065">
    <property type="entry name" value="RNase III domain-like"/>
    <property type="match status" value="1"/>
</dbReference>
<dbReference type="PROSITE" id="PS50137">
    <property type="entry name" value="DS_RBD"/>
    <property type="match status" value="1"/>
</dbReference>
<dbReference type="OrthoDB" id="67027at2759"/>
<dbReference type="Pfam" id="PF22892">
    <property type="entry name" value="DSRM_MRPL44"/>
    <property type="match status" value="1"/>
</dbReference>
<dbReference type="PANTHER" id="PTHR11207:SF32">
    <property type="entry name" value="LARGE RIBOSOMAL SUBUNIT PROTEIN ML44"/>
    <property type="match status" value="1"/>
</dbReference>
<evidence type="ECO:0000256" key="2">
    <source>
        <dbReference type="ARBA" id="ARBA00022884"/>
    </source>
</evidence>
<dbReference type="InterPro" id="IPR014720">
    <property type="entry name" value="dsRBD_dom"/>
</dbReference>
<evidence type="ECO:0000313" key="13">
    <source>
        <dbReference type="Proteomes" id="UP000800092"/>
    </source>
</evidence>
<evidence type="ECO:0000259" key="10">
    <source>
        <dbReference type="PROSITE" id="PS50137"/>
    </source>
</evidence>
<proteinExistence type="inferred from homology"/>
<dbReference type="PROSITE" id="PS50142">
    <property type="entry name" value="RNASE_3_2"/>
    <property type="match status" value="1"/>
</dbReference>
<evidence type="ECO:0000256" key="5">
    <source>
        <dbReference type="ARBA" id="ARBA00023274"/>
    </source>
</evidence>
<dbReference type="GO" id="GO:0003735">
    <property type="term" value="F:structural constituent of ribosome"/>
    <property type="evidence" value="ECO:0007669"/>
    <property type="project" value="TreeGrafter"/>
</dbReference>
<gene>
    <name evidence="12" type="ORF">EV356DRAFT_561173</name>
</gene>
<feature type="region of interest" description="Disordered" evidence="9">
    <location>
        <begin position="405"/>
        <end position="428"/>
    </location>
</feature>
<keyword evidence="4" id="KW-0496">Mitochondrion</keyword>
<keyword evidence="2 8" id="KW-0694">RNA-binding</keyword>
<feature type="domain" description="RNase III" evidence="11">
    <location>
        <begin position="39"/>
        <end position="127"/>
    </location>
</feature>
<feature type="region of interest" description="Disordered" evidence="9">
    <location>
        <begin position="140"/>
        <end position="260"/>
    </location>
</feature>
<dbReference type="GO" id="GO:0006396">
    <property type="term" value="P:RNA processing"/>
    <property type="evidence" value="ECO:0007669"/>
    <property type="project" value="InterPro"/>
</dbReference>
<evidence type="ECO:0000256" key="6">
    <source>
        <dbReference type="ARBA" id="ARBA00024034"/>
    </source>
</evidence>
<feature type="region of interest" description="Disordered" evidence="9">
    <location>
        <begin position="11"/>
        <end position="32"/>
    </location>
</feature>
<name>A0A6A6GZE2_VIRVR</name>
<dbReference type="Gene3D" id="3.30.160.20">
    <property type="match status" value="1"/>
</dbReference>
<evidence type="ECO:0000256" key="1">
    <source>
        <dbReference type="ARBA" id="ARBA00004173"/>
    </source>
</evidence>
<evidence type="ECO:0000256" key="3">
    <source>
        <dbReference type="ARBA" id="ARBA00022980"/>
    </source>
</evidence>
<protein>
    <recommendedName>
        <fullName evidence="7">Large ribosomal subunit protein mL44</fullName>
    </recommendedName>
</protein>